<keyword evidence="2" id="KW-0808">Transferase</keyword>
<keyword evidence="2" id="KW-0695">RNA-directed DNA polymerase</keyword>
<dbReference type="FlyBase" id="FBgn0044160">
    <property type="gene designation" value="Dtes\R2-element\ORF"/>
</dbReference>
<evidence type="ECO:0000313" key="3">
    <source>
        <dbReference type="FlyBase" id="FBgn0044160"/>
    </source>
</evidence>
<organism evidence="2">
    <name type="scientific">Drosophila testacea</name>
    <dbReference type="NCBI Taxonomy" id="38838"/>
    <lineage>
        <taxon>Eukaryota</taxon>
        <taxon>Metazoa</taxon>
        <taxon>Ecdysozoa</taxon>
        <taxon>Arthropoda</taxon>
        <taxon>Hexapoda</taxon>
        <taxon>Insecta</taxon>
        <taxon>Pterygota</taxon>
        <taxon>Neoptera</taxon>
        <taxon>Endopterygota</taxon>
        <taxon>Diptera</taxon>
        <taxon>Brachycera</taxon>
        <taxon>Muscomorpha</taxon>
        <taxon>Ephydroidea</taxon>
        <taxon>Drosophilidae</taxon>
        <taxon>Drosophila</taxon>
    </lineage>
</organism>
<name>Q94967_9MUSC</name>
<protein>
    <submittedName>
        <fullName evidence="2">Reverse transcriptase</fullName>
    </submittedName>
</protein>
<feature type="non-terminal residue" evidence="2">
    <location>
        <position position="70"/>
    </location>
</feature>
<dbReference type="EMBL" id="U64959">
    <property type="protein sequence ID" value="AAB06736.1"/>
    <property type="molecule type" value="Genomic_DNA"/>
</dbReference>
<gene>
    <name evidence="3" type="primary">ORF</name>
</gene>
<feature type="region of interest" description="Disordered" evidence="1">
    <location>
        <begin position="1"/>
        <end position="51"/>
    </location>
</feature>
<dbReference type="GO" id="GO:0003964">
    <property type="term" value="F:RNA-directed DNA polymerase activity"/>
    <property type="evidence" value="ECO:0007669"/>
    <property type="project" value="UniProtKB-KW"/>
</dbReference>
<evidence type="ECO:0000313" key="2">
    <source>
        <dbReference type="EMBL" id="AAB06736.1"/>
    </source>
</evidence>
<reference evidence="2" key="1">
    <citation type="journal article" date="1999" name="Insect Mol. Biol.">
        <title>Conserved features at the 5 end of Drosophila R2 retrotransposable elements: implications for transcription and translation.</title>
        <authorList>
            <person name="George J.A."/>
            <person name="Eickbush T.H."/>
        </authorList>
    </citation>
    <scope>NUCLEOTIDE SEQUENCE</scope>
</reference>
<evidence type="ECO:0000256" key="1">
    <source>
        <dbReference type="SAM" id="MobiDB-lite"/>
    </source>
</evidence>
<sequence>YEREPGPDGYQPLEPTTDGTTNTNEPRINEQSSNVSPAVSSRGNHQEGNVVTNAHAYVPCCECGRLLRRS</sequence>
<proteinExistence type="predicted"/>
<accession>Q94967</accession>
<dbReference type="AlphaFoldDB" id="Q94967"/>
<keyword evidence="2" id="KW-0548">Nucleotidyltransferase</keyword>
<feature type="non-terminal residue" evidence="2">
    <location>
        <position position="1"/>
    </location>
</feature>
<feature type="compositionally biased region" description="Polar residues" evidence="1">
    <location>
        <begin position="17"/>
        <end position="51"/>
    </location>
</feature>